<dbReference type="Pfam" id="PF16282">
    <property type="entry name" value="SANT_DAMP1_like"/>
    <property type="match status" value="1"/>
</dbReference>
<gene>
    <name evidence="11" type="primary">TPHA0K01480</name>
    <name evidence="11" type="ordered locus">TPHA_0K01480</name>
</gene>
<comment type="subcellular location">
    <subcellularLocation>
        <location evidence="1">Nucleus</location>
    </subcellularLocation>
</comment>
<feature type="region of interest" description="Disordered" evidence="9">
    <location>
        <begin position="13"/>
        <end position="33"/>
    </location>
</feature>
<evidence type="ECO:0000256" key="5">
    <source>
        <dbReference type="ARBA" id="ARBA00023015"/>
    </source>
</evidence>
<dbReference type="Proteomes" id="UP000005666">
    <property type="component" value="Chromosome 11"/>
</dbReference>
<evidence type="ECO:0000313" key="11">
    <source>
        <dbReference type="EMBL" id="CCE65281.1"/>
    </source>
</evidence>
<dbReference type="OrthoDB" id="19740at2759"/>
<evidence type="ECO:0000256" key="3">
    <source>
        <dbReference type="ARBA" id="ARBA00019132"/>
    </source>
</evidence>
<evidence type="ECO:0000256" key="4">
    <source>
        <dbReference type="ARBA" id="ARBA00022853"/>
    </source>
</evidence>
<keyword evidence="7" id="KW-0539">Nucleus</keyword>
<keyword evidence="6" id="KW-0804">Transcription</keyword>
<feature type="region of interest" description="Disordered" evidence="9">
    <location>
        <begin position="151"/>
        <end position="187"/>
    </location>
</feature>
<dbReference type="GO" id="GO:0051276">
    <property type="term" value="P:chromosome organization"/>
    <property type="evidence" value="ECO:0007669"/>
    <property type="project" value="EnsemblFungi"/>
</dbReference>
<evidence type="ECO:0000256" key="1">
    <source>
        <dbReference type="ARBA" id="ARBA00004123"/>
    </source>
</evidence>
<keyword evidence="4" id="KW-0156">Chromatin regulator</keyword>
<accession>G8BZF3</accession>
<comment type="function">
    <text evidence="8">Component of the SWR1 complex which mediates the ATP-dependent exchange of histone H2A for the H2A variant HZT1 leading to transcriptional regulation of selected genes by chromatin remodeling. Component of the NuA4 histone acetyltransferase complex which is involved in transcriptional activation of selected genes principally by acetylation of nucleosomal histone H4 and H2A. The NuA4 complex is also involved in DNA repair.</text>
</comment>
<dbReference type="GO" id="GO:0003714">
    <property type="term" value="F:transcription corepressor activity"/>
    <property type="evidence" value="ECO:0007669"/>
    <property type="project" value="TreeGrafter"/>
</dbReference>
<dbReference type="GO" id="GO:0006281">
    <property type="term" value="P:DNA repair"/>
    <property type="evidence" value="ECO:0007669"/>
    <property type="project" value="EnsemblFungi"/>
</dbReference>
<protein>
    <recommendedName>
        <fullName evidence="3">SWR1-complex protein 4</fullName>
    </recommendedName>
</protein>
<feature type="compositionally biased region" description="Low complexity" evidence="9">
    <location>
        <begin position="263"/>
        <end position="275"/>
    </location>
</feature>
<dbReference type="KEGG" id="tpf:TPHA_0K01480"/>
<dbReference type="OMA" id="GNTTMYQ"/>
<reference evidence="11 12" key="1">
    <citation type="journal article" date="2011" name="Proc. Natl. Acad. Sci. U.S.A.">
        <title>Evolutionary erosion of yeast sex chromosomes by mating-type switching accidents.</title>
        <authorList>
            <person name="Gordon J.L."/>
            <person name="Armisen D."/>
            <person name="Proux-Wera E."/>
            <person name="Oheigeartaigh S.S."/>
            <person name="Byrne K.P."/>
            <person name="Wolfe K.H."/>
        </authorList>
    </citation>
    <scope>NUCLEOTIDE SEQUENCE [LARGE SCALE GENOMIC DNA]</scope>
    <source>
        <strain evidence="12">ATCC 24235 / CBS 4417 / NBRC 1672 / NRRL Y-8282 / UCD 70-5</strain>
    </source>
</reference>
<dbReference type="GO" id="GO:0006338">
    <property type="term" value="P:chromatin remodeling"/>
    <property type="evidence" value="ECO:0007669"/>
    <property type="project" value="EnsemblFungi"/>
</dbReference>
<feature type="region of interest" description="Disordered" evidence="9">
    <location>
        <begin position="200"/>
        <end position="278"/>
    </location>
</feature>
<dbReference type="InterPro" id="IPR032563">
    <property type="entry name" value="DAMP1_SANT-like"/>
</dbReference>
<name>G8BZF3_TETPH</name>
<proteinExistence type="inferred from homology"/>
<evidence type="ECO:0000256" key="7">
    <source>
        <dbReference type="ARBA" id="ARBA00023242"/>
    </source>
</evidence>
<evidence type="ECO:0000313" key="12">
    <source>
        <dbReference type="Proteomes" id="UP000005666"/>
    </source>
</evidence>
<dbReference type="InterPro" id="IPR027109">
    <property type="entry name" value="Swc4/Dmap1"/>
</dbReference>
<evidence type="ECO:0000256" key="8">
    <source>
        <dbReference type="ARBA" id="ARBA00025264"/>
    </source>
</evidence>
<dbReference type="GeneID" id="11533255"/>
<dbReference type="EMBL" id="HE612866">
    <property type="protein sequence ID" value="CCE65281.1"/>
    <property type="molecule type" value="Genomic_DNA"/>
</dbReference>
<dbReference type="AlphaFoldDB" id="G8BZF3"/>
<dbReference type="RefSeq" id="XP_003687715.1">
    <property type="nucleotide sequence ID" value="XM_003687667.1"/>
</dbReference>
<dbReference type="Gene3D" id="1.10.10.60">
    <property type="entry name" value="Homeodomain-like"/>
    <property type="match status" value="1"/>
</dbReference>
<dbReference type="GO" id="GO:0000122">
    <property type="term" value="P:negative regulation of transcription by RNA polymerase II"/>
    <property type="evidence" value="ECO:0007669"/>
    <property type="project" value="TreeGrafter"/>
</dbReference>
<evidence type="ECO:0000256" key="2">
    <source>
        <dbReference type="ARBA" id="ARBA00006918"/>
    </source>
</evidence>
<sequence>MSSSDIFDVLNIQQKSKSPNVPTSSNVAKPNPINKSQVTTMQRELFNLLGDNQPSIMVGSKNNRFKEKLNKNVKVSPWTLAPFQATSTLKLNHWVKGSKELVGKEPQESAFAKYNQHLTIPTFTEKEYLNFMTIKENHDQSMINNNQKADTNVQEEKTLNSNNEDSSNKNSGNKENVNESLPTENKEDVVEKFMDANESVSEVLDGSKKPTNTNKNENGVENYKMADNNGVNPEAINDEDIKQNDEENLESHVSVNLPDKQLNSENENSIESLNNNKKEKTQKEWSFKEVEYLFNLCRKFDLNWHVIYDRYNFENENNDNEDRRLDDLKAKFYEISKKYFLTIRPDDPLVAQLTYSKEKELERKRYLDRLLARSAAEIAEEEALIIESRKFEMAAKKTLNERENLLRLLDSPNSNQSISQYMTSQGISQLYSSLLTDKSRKRKHMTSVPENPWMKQQNQFAQQRQRFQQMHGIKQEGSNISTNKPNRQNTTNYDISTSTNDDTNMEAGSHGLEAELNADSNMLSQSQKSVTKKQKLELQIANKRKAESEYADSILQNFNKEEQESLGLKAHGEKLKPGVYTRSSKISTYKPAVQNKINIIIQELGLPLRPVMLTSKVFDKYEELSKQIVTLNDLKRHLDKLEAENFIIKK</sequence>
<feature type="compositionally biased region" description="Polar residues" evidence="9">
    <location>
        <begin position="476"/>
        <end position="502"/>
    </location>
</feature>
<feature type="compositionally biased region" description="Low complexity" evidence="9">
    <location>
        <begin position="160"/>
        <end position="180"/>
    </location>
</feature>
<dbReference type="GO" id="GO:0035267">
    <property type="term" value="C:NuA4 histone acetyltransferase complex"/>
    <property type="evidence" value="ECO:0007669"/>
    <property type="project" value="EnsemblFungi"/>
</dbReference>
<evidence type="ECO:0000256" key="9">
    <source>
        <dbReference type="SAM" id="MobiDB-lite"/>
    </source>
</evidence>
<dbReference type="PANTHER" id="PTHR12855">
    <property type="entry name" value="DNA METHYLTRANSFERASE 1-ASSOCIATED PROTEIN 1 FAMILY MEMBER"/>
    <property type="match status" value="1"/>
</dbReference>
<dbReference type="STRING" id="1071381.G8BZF3"/>
<feature type="compositionally biased region" description="Polar residues" evidence="9">
    <location>
        <begin position="209"/>
        <end position="219"/>
    </location>
</feature>
<keyword evidence="12" id="KW-1185">Reference proteome</keyword>
<keyword evidence="5" id="KW-0805">Transcription regulation</keyword>
<dbReference type="GO" id="GO:0000812">
    <property type="term" value="C:Swr1 complex"/>
    <property type="evidence" value="ECO:0007669"/>
    <property type="project" value="EnsemblFungi"/>
</dbReference>
<dbReference type="HOGENOM" id="CLU_018539_4_0_1"/>
<evidence type="ECO:0000256" key="6">
    <source>
        <dbReference type="ARBA" id="ARBA00023163"/>
    </source>
</evidence>
<feature type="region of interest" description="Disordered" evidence="9">
    <location>
        <begin position="474"/>
        <end position="503"/>
    </location>
</feature>
<feature type="domain" description="DAMP1 SANT/Myb-like" evidence="10">
    <location>
        <begin position="281"/>
        <end position="339"/>
    </location>
</feature>
<evidence type="ECO:0000259" key="10">
    <source>
        <dbReference type="Pfam" id="PF16282"/>
    </source>
</evidence>
<dbReference type="PANTHER" id="PTHR12855:SF10">
    <property type="entry name" value="DNA METHYLTRANSFERASE 1-ASSOCIATED PROTEIN 1"/>
    <property type="match status" value="1"/>
</dbReference>
<comment type="similarity">
    <text evidence="2">Belongs to the SWC4 family.</text>
</comment>
<organism evidence="11 12">
    <name type="scientific">Tetrapisispora phaffii (strain ATCC 24235 / CBS 4417 / NBRC 1672 / NRRL Y-8282 / UCD 70-5)</name>
    <name type="common">Yeast</name>
    <name type="synonym">Fabospora phaffii</name>
    <dbReference type="NCBI Taxonomy" id="1071381"/>
    <lineage>
        <taxon>Eukaryota</taxon>
        <taxon>Fungi</taxon>
        <taxon>Dikarya</taxon>
        <taxon>Ascomycota</taxon>
        <taxon>Saccharomycotina</taxon>
        <taxon>Saccharomycetes</taxon>
        <taxon>Saccharomycetales</taxon>
        <taxon>Saccharomycetaceae</taxon>
        <taxon>Tetrapisispora</taxon>
    </lineage>
</organism>
<dbReference type="eggNOG" id="KOG2656">
    <property type="taxonomic scope" value="Eukaryota"/>
</dbReference>